<feature type="transmembrane region" description="Helical" evidence="1">
    <location>
        <begin position="125"/>
        <end position="146"/>
    </location>
</feature>
<reference evidence="3" key="2">
    <citation type="submission" date="2021-04" db="EMBL/GenBank/DDBJ databases">
        <authorList>
            <person name="Gilroy R."/>
        </authorList>
    </citation>
    <scope>NUCLEOTIDE SEQUENCE</scope>
    <source>
        <strain evidence="3">CHK192-19661</strain>
    </source>
</reference>
<dbReference type="EMBL" id="DXCF01000030">
    <property type="protein sequence ID" value="HIZ09987.1"/>
    <property type="molecule type" value="Genomic_DNA"/>
</dbReference>
<feature type="transmembrane region" description="Helical" evidence="1">
    <location>
        <begin position="238"/>
        <end position="256"/>
    </location>
</feature>
<keyword evidence="1" id="KW-0472">Membrane</keyword>
<feature type="transmembrane region" description="Helical" evidence="1">
    <location>
        <begin position="178"/>
        <end position="195"/>
    </location>
</feature>
<comment type="caution">
    <text evidence="3">The sequence shown here is derived from an EMBL/GenBank/DDBJ whole genome shotgun (WGS) entry which is preliminary data.</text>
</comment>
<feature type="transmembrane region" description="Helical" evidence="1">
    <location>
        <begin position="20"/>
        <end position="44"/>
    </location>
</feature>
<dbReference type="SUPFAM" id="SSF48317">
    <property type="entry name" value="Acid phosphatase/Vanadium-dependent haloperoxidase"/>
    <property type="match status" value="1"/>
</dbReference>
<sequence length="287" mass="31798">MDTAILQALEKIRCPFLDVFFGIFTALGEEMIVAAVIAVIYICFSKRVGEQALVTVLTASCFTTAIKSGVRRLRPYEAGAVDRVNIDNPLVSTADLDADMSFPSGHATATGGFFSALAIRIRTPLAIVLCSVFVLLVMLSRLYLGVHYPTDVLAGLAVGAGCAFLWNFIYYKWYGARLYIYLGIAVCTLPLLFFERTGTESMFQISALTLATAAGLLIEDKFIRFEDTKRWLHRLFRLLIVLACAAVPYLALHFALPDGNWFSFLTYFAALFSAMTLAPFLYKKLKI</sequence>
<dbReference type="AlphaFoldDB" id="A0A9D2II56"/>
<dbReference type="Gene3D" id="1.20.144.10">
    <property type="entry name" value="Phosphatidic acid phosphatase type 2/haloperoxidase"/>
    <property type="match status" value="1"/>
</dbReference>
<organism evidence="3 4">
    <name type="scientific">Candidatus Borkfalkia avicola</name>
    <dbReference type="NCBI Taxonomy" id="2838503"/>
    <lineage>
        <taxon>Bacteria</taxon>
        <taxon>Bacillati</taxon>
        <taxon>Bacillota</taxon>
        <taxon>Clostridia</taxon>
        <taxon>Christensenellales</taxon>
        <taxon>Christensenellaceae</taxon>
        <taxon>Candidatus Borkfalkia</taxon>
    </lineage>
</organism>
<feature type="transmembrane region" description="Helical" evidence="1">
    <location>
        <begin position="201"/>
        <end position="218"/>
    </location>
</feature>
<accession>A0A9D2II56</accession>
<gene>
    <name evidence="3" type="ORF">H9726_05820</name>
</gene>
<dbReference type="Pfam" id="PF01569">
    <property type="entry name" value="PAP2"/>
    <property type="match status" value="1"/>
</dbReference>
<feature type="transmembrane region" description="Helical" evidence="1">
    <location>
        <begin position="262"/>
        <end position="282"/>
    </location>
</feature>
<evidence type="ECO:0000259" key="2">
    <source>
        <dbReference type="SMART" id="SM00014"/>
    </source>
</evidence>
<evidence type="ECO:0000313" key="3">
    <source>
        <dbReference type="EMBL" id="HIZ09987.1"/>
    </source>
</evidence>
<evidence type="ECO:0000313" key="4">
    <source>
        <dbReference type="Proteomes" id="UP000824025"/>
    </source>
</evidence>
<keyword evidence="1" id="KW-1133">Transmembrane helix</keyword>
<keyword evidence="1" id="KW-0812">Transmembrane</keyword>
<evidence type="ECO:0000256" key="1">
    <source>
        <dbReference type="SAM" id="Phobius"/>
    </source>
</evidence>
<name>A0A9D2II56_9FIRM</name>
<reference evidence="3" key="1">
    <citation type="journal article" date="2021" name="PeerJ">
        <title>Extensive microbial diversity within the chicken gut microbiome revealed by metagenomics and culture.</title>
        <authorList>
            <person name="Gilroy R."/>
            <person name="Ravi A."/>
            <person name="Getino M."/>
            <person name="Pursley I."/>
            <person name="Horton D.L."/>
            <person name="Alikhan N.F."/>
            <person name="Baker D."/>
            <person name="Gharbi K."/>
            <person name="Hall N."/>
            <person name="Watson M."/>
            <person name="Adriaenssens E.M."/>
            <person name="Foster-Nyarko E."/>
            <person name="Jarju S."/>
            <person name="Secka A."/>
            <person name="Antonio M."/>
            <person name="Oren A."/>
            <person name="Chaudhuri R.R."/>
            <person name="La Ragione R."/>
            <person name="Hildebrand F."/>
            <person name="Pallen M.J."/>
        </authorList>
    </citation>
    <scope>NUCLEOTIDE SEQUENCE</scope>
    <source>
        <strain evidence="3">CHK192-19661</strain>
    </source>
</reference>
<dbReference type="PANTHER" id="PTHR14969:SF13">
    <property type="entry name" value="AT30094P"/>
    <property type="match status" value="1"/>
</dbReference>
<protein>
    <submittedName>
        <fullName evidence="3">Phosphatase PAP2 family protein</fullName>
    </submittedName>
</protein>
<dbReference type="InterPro" id="IPR000326">
    <property type="entry name" value="PAP2/HPO"/>
</dbReference>
<dbReference type="CDD" id="cd03392">
    <property type="entry name" value="PAP2_like_2"/>
    <property type="match status" value="1"/>
</dbReference>
<feature type="transmembrane region" description="Helical" evidence="1">
    <location>
        <begin position="152"/>
        <end position="171"/>
    </location>
</feature>
<dbReference type="PANTHER" id="PTHR14969">
    <property type="entry name" value="SPHINGOSINE-1-PHOSPHATE PHOSPHOHYDROLASE"/>
    <property type="match status" value="1"/>
</dbReference>
<dbReference type="Proteomes" id="UP000824025">
    <property type="component" value="Unassembled WGS sequence"/>
</dbReference>
<dbReference type="InterPro" id="IPR036938">
    <property type="entry name" value="PAP2/HPO_sf"/>
</dbReference>
<feature type="domain" description="Phosphatidic acid phosphatase type 2/haloperoxidase" evidence="2">
    <location>
        <begin position="51"/>
        <end position="167"/>
    </location>
</feature>
<proteinExistence type="predicted"/>
<dbReference type="SMART" id="SM00014">
    <property type="entry name" value="acidPPc"/>
    <property type="match status" value="1"/>
</dbReference>